<gene>
    <name evidence="3" type="ORF">GNI_100210</name>
</gene>
<sequence>MFYWPGLAEGVAKVVRECLICARTRTRARLTDNVPKGSLENPSAMDTVSLDHVGPMQLDGQSWWLLVVMDHATRYMGAWITSTVTAAQTAHIFLRGWVTPFGIPGVVLTDNGTSFRAFHETVASALGCVHLTTATYRPQGNGINEASHKALRSGFCGKKDTATWMRERLQKAMLTDRPLEESGADDLWVVVSMEPVTGRRQGGPNTPTWAHTAWSLPMRKDNRVEKNTGSDRNMRRGGRSRRTRTK</sequence>
<dbReference type="SUPFAM" id="SSF53098">
    <property type="entry name" value="Ribonuclease H-like"/>
    <property type="match status" value="1"/>
</dbReference>
<dbReference type="GO" id="GO:0003676">
    <property type="term" value="F:nucleic acid binding"/>
    <property type="evidence" value="ECO:0007669"/>
    <property type="project" value="InterPro"/>
</dbReference>
<dbReference type="GeneID" id="22913538"/>
<reference evidence="3" key="1">
    <citation type="submission" date="2013-12" db="EMBL/GenBank/DDBJ databases">
        <authorList>
            <person name="Omoto C.K."/>
            <person name="Sibley D."/>
            <person name="Venepally P."/>
            <person name="Hadjithomas M."/>
            <person name="Karamycheva S."/>
            <person name="Brunk B."/>
            <person name="Roos D."/>
            <person name="Caler E."/>
            <person name="Lorenzi H."/>
        </authorList>
    </citation>
    <scope>NUCLEOTIDE SEQUENCE</scope>
</reference>
<feature type="region of interest" description="Disordered" evidence="1">
    <location>
        <begin position="197"/>
        <end position="246"/>
    </location>
</feature>
<protein>
    <submittedName>
        <fullName evidence="3">Integrase core domain protein</fullName>
    </submittedName>
</protein>
<comment type="caution">
    <text evidence="3">The sequence shown here is derived from an EMBL/GenBank/DDBJ whole genome shotgun (WGS) entry which is preliminary data.</text>
</comment>
<dbReference type="InterPro" id="IPR036397">
    <property type="entry name" value="RNaseH_sf"/>
</dbReference>
<dbReference type="Gene3D" id="3.30.420.10">
    <property type="entry name" value="Ribonuclease H-like superfamily/Ribonuclease H"/>
    <property type="match status" value="1"/>
</dbReference>
<dbReference type="InterPro" id="IPR012337">
    <property type="entry name" value="RNaseH-like_sf"/>
</dbReference>
<dbReference type="OrthoDB" id="422540at2759"/>
<feature type="compositionally biased region" description="Basic residues" evidence="1">
    <location>
        <begin position="235"/>
        <end position="246"/>
    </location>
</feature>
<evidence type="ECO:0000259" key="2">
    <source>
        <dbReference type="PROSITE" id="PS50994"/>
    </source>
</evidence>
<evidence type="ECO:0000256" key="1">
    <source>
        <dbReference type="SAM" id="MobiDB-lite"/>
    </source>
</evidence>
<evidence type="ECO:0000313" key="3">
    <source>
        <dbReference type="EMBL" id="EZG56872.1"/>
    </source>
</evidence>
<proteinExistence type="predicted"/>
<dbReference type="VEuPathDB" id="CryptoDB:GNI_100210"/>
<dbReference type="EMBL" id="AFNH02000752">
    <property type="protein sequence ID" value="EZG56872.1"/>
    <property type="molecule type" value="Genomic_DNA"/>
</dbReference>
<keyword evidence="4" id="KW-1185">Reference proteome</keyword>
<dbReference type="InterPro" id="IPR001584">
    <property type="entry name" value="Integrase_cat-core"/>
</dbReference>
<dbReference type="RefSeq" id="XP_011131121.1">
    <property type="nucleotide sequence ID" value="XM_011132819.1"/>
</dbReference>
<dbReference type="PANTHER" id="PTHR37984:SF5">
    <property type="entry name" value="PROTEIN NYNRIN-LIKE"/>
    <property type="match status" value="1"/>
</dbReference>
<dbReference type="PROSITE" id="PS50994">
    <property type="entry name" value="INTEGRASE"/>
    <property type="match status" value="1"/>
</dbReference>
<dbReference type="PANTHER" id="PTHR37984">
    <property type="entry name" value="PROTEIN CBG26694"/>
    <property type="match status" value="1"/>
</dbReference>
<dbReference type="Proteomes" id="UP000019763">
    <property type="component" value="Unassembled WGS sequence"/>
</dbReference>
<dbReference type="GO" id="GO:0015074">
    <property type="term" value="P:DNA integration"/>
    <property type="evidence" value="ECO:0007669"/>
    <property type="project" value="InterPro"/>
</dbReference>
<dbReference type="InterPro" id="IPR050951">
    <property type="entry name" value="Retrovirus_Pol_polyprotein"/>
</dbReference>
<evidence type="ECO:0000313" key="4">
    <source>
        <dbReference type="Proteomes" id="UP000019763"/>
    </source>
</evidence>
<dbReference type="AlphaFoldDB" id="A0A023B4L6"/>
<accession>A0A023B4L6</accession>
<name>A0A023B4L6_GRENI</name>
<feature type="compositionally biased region" description="Basic and acidic residues" evidence="1">
    <location>
        <begin position="218"/>
        <end position="234"/>
    </location>
</feature>
<organism evidence="3 4">
    <name type="scientific">Gregarina niphandrodes</name>
    <name type="common">Septate eugregarine</name>
    <dbReference type="NCBI Taxonomy" id="110365"/>
    <lineage>
        <taxon>Eukaryota</taxon>
        <taxon>Sar</taxon>
        <taxon>Alveolata</taxon>
        <taxon>Apicomplexa</taxon>
        <taxon>Conoidasida</taxon>
        <taxon>Gregarinasina</taxon>
        <taxon>Eugregarinorida</taxon>
        <taxon>Gregarinidae</taxon>
        <taxon>Gregarina</taxon>
    </lineage>
</organism>
<dbReference type="eggNOG" id="KOG0017">
    <property type="taxonomic scope" value="Eukaryota"/>
</dbReference>
<feature type="domain" description="Integrase catalytic" evidence="2">
    <location>
        <begin position="38"/>
        <end position="155"/>
    </location>
</feature>